<gene>
    <name evidence="1" type="ORF">GURKE_05140</name>
</gene>
<reference evidence="1" key="1">
    <citation type="submission" date="2022-04" db="EMBL/GenBank/DDBJ databases">
        <authorList>
            <person name="Friedrich I."/>
            <person name="Schneider D."/>
            <person name="Poehlein A."/>
            <person name="Hertel R."/>
            <person name="Daniel R."/>
        </authorList>
    </citation>
    <scope>NUCLEOTIDE SEQUENCE</scope>
</reference>
<organism evidence="1 2">
    <name type="scientific">Brevundimonas phage vB_BpoS-Gurke</name>
    <dbReference type="NCBI Taxonomy" id="2948599"/>
    <lineage>
        <taxon>Viruses</taxon>
        <taxon>Duplodnaviria</taxon>
        <taxon>Heunggongvirae</taxon>
        <taxon>Uroviricota</taxon>
        <taxon>Caudoviricetes</taxon>
        <taxon>Jeanschmidtviridae</taxon>
        <taxon>Kikimoravirus</taxon>
        <taxon>Kikimoravirus gurke</taxon>
    </lineage>
</organism>
<evidence type="ECO:0000313" key="1">
    <source>
        <dbReference type="EMBL" id="UTC28516.1"/>
    </source>
</evidence>
<keyword evidence="2" id="KW-1185">Reference proteome</keyword>
<dbReference type="Proteomes" id="UP001055634">
    <property type="component" value="Segment"/>
</dbReference>
<accession>A0A9E7N5F5</accession>
<dbReference type="EMBL" id="ON529850">
    <property type="protein sequence ID" value="UTC28516.1"/>
    <property type="molecule type" value="Genomic_DNA"/>
</dbReference>
<protein>
    <submittedName>
        <fullName evidence="1">Uncharacterized protein</fullName>
    </submittedName>
</protein>
<name>A0A9E7N5F5_9CAUD</name>
<evidence type="ECO:0000313" key="2">
    <source>
        <dbReference type="Proteomes" id="UP001055634"/>
    </source>
</evidence>
<sequence length="81" mass="8949">MSRPIEHFVWRHAVTGRTASIRGAAPWTSEADRPHWTREAAGWTVEHPDGTTGLARPPLATEAEAQAWCDANPNFPGMSRD</sequence>
<proteinExistence type="predicted"/>